<dbReference type="EMBL" id="GEDG01028963">
    <property type="protein sequence ID" value="JAP12849.1"/>
    <property type="molecule type" value="Transcribed_RNA"/>
</dbReference>
<organism evidence="1">
    <name type="scientific">Solanum chacoense</name>
    <name type="common">Chaco potato</name>
    <dbReference type="NCBI Taxonomy" id="4108"/>
    <lineage>
        <taxon>Eukaryota</taxon>
        <taxon>Viridiplantae</taxon>
        <taxon>Streptophyta</taxon>
        <taxon>Embryophyta</taxon>
        <taxon>Tracheophyta</taxon>
        <taxon>Spermatophyta</taxon>
        <taxon>Magnoliopsida</taxon>
        <taxon>eudicotyledons</taxon>
        <taxon>Gunneridae</taxon>
        <taxon>Pentapetalae</taxon>
        <taxon>asterids</taxon>
        <taxon>lamiids</taxon>
        <taxon>Solanales</taxon>
        <taxon>Solanaceae</taxon>
        <taxon>Solanoideae</taxon>
        <taxon>Solaneae</taxon>
        <taxon>Solanum</taxon>
    </lineage>
</organism>
<sequence>MCKLDIENAFDYLNWSYLMIILKKIGFEDKWIKWIRFSILTMNYLVSLQWTCEFLLGSLSYQAERTTLAFLV</sequence>
<accession>A0A0V0GXL2</accession>
<protein>
    <submittedName>
        <fullName evidence="1">Putative ovule protein</fullName>
    </submittedName>
</protein>
<proteinExistence type="predicted"/>
<dbReference type="AlphaFoldDB" id="A0A0V0GXL2"/>
<evidence type="ECO:0000313" key="1">
    <source>
        <dbReference type="EMBL" id="JAP12849.1"/>
    </source>
</evidence>
<name>A0A0V0GXL2_SOLCH</name>
<reference evidence="1" key="1">
    <citation type="submission" date="2015-12" db="EMBL/GenBank/DDBJ databases">
        <title>Gene expression during late stages of embryo sac development: a critical building block for successful pollen-pistil interactions.</title>
        <authorList>
            <person name="Liu Y."/>
            <person name="Joly V."/>
            <person name="Sabar M."/>
            <person name="Matton D.P."/>
        </authorList>
    </citation>
    <scope>NUCLEOTIDE SEQUENCE</scope>
</reference>